<feature type="compositionally biased region" description="Basic residues" evidence="1">
    <location>
        <begin position="1"/>
        <end position="10"/>
    </location>
</feature>
<protein>
    <submittedName>
        <fullName evidence="2">Uncharacterized protein</fullName>
    </submittedName>
</protein>
<proteinExistence type="predicted"/>
<evidence type="ECO:0000313" key="5">
    <source>
        <dbReference type="Proteomes" id="UP000738402"/>
    </source>
</evidence>
<dbReference type="EMBL" id="JAHLUN010000002">
    <property type="protein sequence ID" value="KAG7768359.1"/>
    <property type="molecule type" value="Genomic_DNA"/>
</dbReference>
<organism evidence="2 5">
    <name type="scientific">Ogataea haglerorum</name>
    <dbReference type="NCBI Taxonomy" id="1937702"/>
    <lineage>
        <taxon>Eukaryota</taxon>
        <taxon>Fungi</taxon>
        <taxon>Dikarya</taxon>
        <taxon>Ascomycota</taxon>
        <taxon>Saccharomycotina</taxon>
        <taxon>Pichiomycetes</taxon>
        <taxon>Pichiales</taxon>
        <taxon>Pichiaceae</taxon>
        <taxon>Ogataea</taxon>
    </lineage>
</organism>
<name>A0AAN6D769_9ASCO</name>
<dbReference type="AlphaFoldDB" id="A0AAN6D769"/>
<dbReference type="Proteomes" id="UP000697297">
    <property type="component" value="Unassembled WGS sequence"/>
</dbReference>
<evidence type="ECO:0000313" key="3">
    <source>
        <dbReference type="EMBL" id="KAG7768359.1"/>
    </source>
</evidence>
<dbReference type="Proteomes" id="UP000738402">
    <property type="component" value="Unassembled WGS sequence"/>
</dbReference>
<gene>
    <name evidence="2" type="ORF">KL933_001997</name>
    <name evidence="3" type="ORF">KL946_001177</name>
</gene>
<feature type="region of interest" description="Disordered" evidence="1">
    <location>
        <begin position="1"/>
        <end position="21"/>
    </location>
</feature>
<accession>A0AAN6D769</accession>
<evidence type="ECO:0000313" key="2">
    <source>
        <dbReference type="EMBL" id="KAG7728764.1"/>
    </source>
</evidence>
<sequence length="163" mass="18473">MHLRKTRRKYQPLPVAKTNNSQRLEKHGVAVPGYDVPDVGNHKRQFRAANLSGGPGYTRFHDPVLELSKVSNRRDDDGLDLLHHQNPLFHRAREYEAETGVRSSLSIKQPTGCATGEEDQVKNLSRRQNLYPALYASFAYVSRSPKYGKTNTYSYPGLSNSMK</sequence>
<keyword evidence="4" id="KW-1185">Reference proteome</keyword>
<reference evidence="2 4" key="1">
    <citation type="journal article" date="2021" name="G3 (Bethesda)">
        <title>Genomic diversity, chromosomal rearrangements, and interspecies hybridization in the ogataea polymorpha species complex.</title>
        <authorList>
            <person name="Hanson S.J."/>
            <person name="Cinneide E.O."/>
            <person name="Salzberg L.I."/>
            <person name="Wolfe K.H."/>
            <person name="McGowan J."/>
            <person name="Fitzpatrick D.A."/>
            <person name="Matlin K."/>
        </authorList>
    </citation>
    <scope>NUCLEOTIDE SEQUENCE</scope>
    <source>
        <strain evidence="3">81-436-3</strain>
        <strain evidence="2">83-405-1</strain>
    </source>
</reference>
<evidence type="ECO:0000256" key="1">
    <source>
        <dbReference type="SAM" id="MobiDB-lite"/>
    </source>
</evidence>
<comment type="caution">
    <text evidence="2">The sequence shown here is derived from an EMBL/GenBank/DDBJ whole genome shotgun (WGS) entry which is preliminary data.</text>
</comment>
<evidence type="ECO:0000313" key="4">
    <source>
        <dbReference type="Proteomes" id="UP000697297"/>
    </source>
</evidence>
<dbReference type="EMBL" id="JAHLUH010000004">
    <property type="protein sequence ID" value="KAG7728764.1"/>
    <property type="molecule type" value="Genomic_DNA"/>
</dbReference>